<dbReference type="EMBL" id="JARBHA010000019">
    <property type="protein sequence ID" value="KAJ9671517.1"/>
    <property type="molecule type" value="Genomic_DNA"/>
</dbReference>
<dbReference type="InterPro" id="IPR044440">
    <property type="entry name" value="GABAb_receptor_plant_PBP1"/>
</dbReference>
<comment type="subcellular location">
    <subcellularLocation>
        <location evidence="1">Membrane</location>
        <topology evidence="1">Multi-pass membrane protein</topology>
    </subcellularLocation>
</comment>
<evidence type="ECO:0000256" key="10">
    <source>
        <dbReference type="ARBA" id="ARBA00023180"/>
    </source>
</evidence>
<dbReference type="InterPro" id="IPR017103">
    <property type="entry name" value="Iontropic_Glu_rcpt_pln"/>
</dbReference>
<dbReference type="InterPro" id="IPR001320">
    <property type="entry name" value="Iontro_rcpt_C"/>
</dbReference>
<evidence type="ECO:0000256" key="6">
    <source>
        <dbReference type="ARBA" id="ARBA00022989"/>
    </source>
</evidence>
<keyword evidence="14" id="KW-1015">Disulfide bond</keyword>
<sequence>MATILLLPGAAAEVGTGQMGSIGVIIDNSSRIGKEEIVAMKLAIHDFNNKTNRQLDLHVRDSQSDPVLTLLSARNLIKKRRVQAIIGLETWEEASLVVELGSKAHIPVVSLADAAPQWATDRWPFLVLASPEKHLQMKAVAAIIGSWGWRRINVIYEDTNSAGSEIIPFLADALKQVGSEIGYLAALPPSSAVNSSSSLSDQLQWLKGKQSQVYVVHSSLSMAERLFSKANELGMMEKGSVWITTDSITNLVHSMNSSIISSMEGVLGMKSFFQEDGARFQDFYSRFRQKFRSLYPKEDNREPGIFAVRAYDAVWTVALAMDNNGSTQQLLEKIELSDFHGLTNRIKFERRRLVPQRMFQIVNVIGKSYRELGFWSEGSGFAKPTNGQIQNSSSMDILGQVFWPGGPTSTPRGWTLPTSETPLRIGVPLNATFKQFVSVTYDEGGNQSVSGFSIEVFKAVLKHLNYSLPYEFFPFSGTYDDLVEQVHLKKFDAVVGDTSIVSKRWEQAEFSHPYTEPGLLMIVPEQVETSNRAWLFMKPFTKAMWVLTGAITIYNGFTLWLIERNQNPELMTGSILNQMGTLVCLSFTTLFSMHGGRQHSNLSRLVMVVWLFASLVITNSYTANLTSMLTVQRLEPTVVDVEDLKNANAIVGCSGRSFVVRYLVDVIRIKESNIKDITSADEYARALRSGEIAAAFIEAPYAKLFLAQNCKGFAASGKTYKVGGFGFVFPKGSSILPDISKAVLEVSENGELGVLENNLIGSQNCDSNAEISEDSSSLSPSSFWVLFLITGGVSTVCLVIFMARERLTYSYNHLLGHMAIWRLISAVMRSWRSHPRDRFSRGISDVESNGNAQHTSMHSPQYFGYRVPWQRNYSSRSSS</sequence>
<dbReference type="FunFam" id="3.40.190.10:FF:000514">
    <property type="entry name" value="Glutamate receptor"/>
    <property type="match status" value="1"/>
</dbReference>
<evidence type="ECO:0000313" key="17">
    <source>
        <dbReference type="EMBL" id="KAJ9671517.1"/>
    </source>
</evidence>
<feature type="domain" description="Ionotropic glutamate receptor C-terminal" evidence="16">
    <location>
        <begin position="422"/>
        <end position="762"/>
    </location>
</feature>
<evidence type="ECO:0000256" key="14">
    <source>
        <dbReference type="PIRSR" id="PIRSR037090-50"/>
    </source>
</evidence>
<dbReference type="CDD" id="cd13686">
    <property type="entry name" value="GluR_Plant"/>
    <property type="match status" value="1"/>
</dbReference>
<feature type="transmembrane region" description="Helical" evidence="15">
    <location>
        <begin position="574"/>
        <end position="593"/>
    </location>
</feature>
<keyword evidence="7 13" id="KW-0406">Ion transport</keyword>
<reference evidence="17 18" key="1">
    <citation type="journal article" date="2023" name="BMC Biotechnol.">
        <title>Vitis rotundifolia cv Carlos genome sequencing.</title>
        <authorList>
            <person name="Huff M."/>
            <person name="Hulse-Kemp A."/>
            <person name="Scheffler B."/>
            <person name="Youngblood R."/>
            <person name="Simpson S."/>
            <person name="Babiker E."/>
            <person name="Staton M."/>
        </authorList>
    </citation>
    <scope>NUCLEOTIDE SEQUENCE [LARGE SCALE GENOMIC DNA]</scope>
    <source>
        <tissue evidence="17">Leaf</tissue>
    </source>
</reference>
<feature type="transmembrane region" description="Helical" evidence="15">
    <location>
        <begin position="783"/>
        <end position="802"/>
    </location>
</feature>
<dbReference type="PANTHER" id="PTHR18966">
    <property type="entry name" value="IONOTROPIC GLUTAMATE RECEPTOR"/>
    <property type="match status" value="1"/>
</dbReference>
<dbReference type="CDD" id="cd19990">
    <property type="entry name" value="PBP1_GABAb_receptor_plant"/>
    <property type="match status" value="1"/>
</dbReference>
<dbReference type="Gene3D" id="1.10.287.70">
    <property type="match status" value="1"/>
</dbReference>
<dbReference type="PIRSF" id="PIRSF037090">
    <property type="entry name" value="Iontro_Glu-like_rcpt_pln"/>
    <property type="match status" value="1"/>
</dbReference>
<keyword evidence="11 13" id="KW-1071">Ligand-gated ion channel</keyword>
<keyword evidence="6 15" id="KW-1133">Transmembrane helix</keyword>
<protein>
    <recommendedName>
        <fullName evidence="13">Glutamate receptor</fullName>
    </recommendedName>
</protein>
<comment type="similarity">
    <text evidence="2 13">Belongs to the glutamate-gated ion channel (TC 1.A.10.1) family.</text>
</comment>
<evidence type="ECO:0000313" key="18">
    <source>
        <dbReference type="Proteomes" id="UP001168098"/>
    </source>
</evidence>
<dbReference type="Gene3D" id="3.40.190.10">
    <property type="entry name" value="Periplasmic binding protein-like II"/>
    <property type="match status" value="1"/>
</dbReference>
<evidence type="ECO:0000256" key="11">
    <source>
        <dbReference type="ARBA" id="ARBA00023286"/>
    </source>
</evidence>
<evidence type="ECO:0000256" key="12">
    <source>
        <dbReference type="ARBA" id="ARBA00023303"/>
    </source>
</evidence>
<organism evidence="17 18">
    <name type="scientific">Vitis rotundifolia</name>
    <name type="common">Muscadine grape</name>
    <dbReference type="NCBI Taxonomy" id="103349"/>
    <lineage>
        <taxon>Eukaryota</taxon>
        <taxon>Viridiplantae</taxon>
        <taxon>Streptophyta</taxon>
        <taxon>Embryophyta</taxon>
        <taxon>Tracheophyta</taxon>
        <taxon>Spermatophyta</taxon>
        <taxon>Magnoliopsida</taxon>
        <taxon>eudicotyledons</taxon>
        <taxon>Gunneridae</taxon>
        <taxon>Pentapetalae</taxon>
        <taxon>rosids</taxon>
        <taxon>Vitales</taxon>
        <taxon>Vitaceae</taxon>
        <taxon>Viteae</taxon>
        <taxon>Vitis</taxon>
    </lineage>
</organism>
<feature type="disulfide bond" evidence="14">
    <location>
        <begin position="710"/>
        <end position="765"/>
    </location>
</feature>
<feature type="transmembrane region" description="Helical" evidence="15">
    <location>
        <begin position="543"/>
        <end position="562"/>
    </location>
</feature>
<dbReference type="SUPFAM" id="SSF53850">
    <property type="entry name" value="Periplasmic binding protein-like II"/>
    <property type="match status" value="1"/>
</dbReference>
<feature type="transmembrane region" description="Helical" evidence="15">
    <location>
        <begin position="605"/>
        <end position="623"/>
    </location>
</feature>
<dbReference type="GO" id="GO:0016020">
    <property type="term" value="C:membrane"/>
    <property type="evidence" value="ECO:0007669"/>
    <property type="project" value="UniProtKB-SubCell"/>
</dbReference>
<keyword evidence="8 13" id="KW-0472">Membrane</keyword>
<keyword evidence="9 13" id="KW-0675">Receptor</keyword>
<dbReference type="FunFam" id="3.40.50.2300:FF:000188">
    <property type="entry name" value="Glutamate receptor"/>
    <property type="match status" value="1"/>
</dbReference>
<dbReference type="Pfam" id="PF00060">
    <property type="entry name" value="Lig_chan"/>
    <property type="match status" value="1"/>
</dbReference>
<evidence type="ECO:0000256" key="15">
    <source>
        <dbReference type="SAM" id="Phobius"/>
    </source>
</evidence>
<evidence type="ECO:0000256" key="7">
    <source>
        <dbReference type="ARBA" id="ARBA00023065"/>
    </source>
</evidence>
<dbReference type="Pfam" id="PF01094">
    <property type="entry name" value="ANF_receptor"/>
    <property type="match status" value="1"/>
</dbReference>
<evidence type="ECO:0000256" key="2">
    <source>
        <dbReference type="ARBA" id="ARBA00008685"/>
    </source>
</evidence>
<keyword evidence="18" id="KW-1185">Reference proteome</keyword>
<accession>A0AA38YJC6</accession>
<evidence type="ECO:0000256" key="8">
    <source>
        <dbReference type="ARBA" id="ARBA00023136"/>
    </source>
</evidence>
<proteinExistence type="inferred from homology"/>
<dbReference type="GO" id="GO:0015276">
    <property type="term" value="F:ligand-gated monoatomic ion channel activity"/>
    <property type="evidence" value="ECO:0007669"/>
    <property type="project" value="InterPro"/>
</dbReference>
<evidence type="ECO:0000256" key="9">
    <source>
        <dbReference type="ARBA" id="ARBA00023170"/>
    </source>
</evidence>
<dbReference type="Gene3D" id="3.40.50.2300">
    <property type="match status" value="3"/>
</dbReference>
<keyword evidence="5" id="KW-0732">Signal</keyword>
<dbReference type="InterPro" id="IPR028082">
    <property type="entry name" value="Peripla_BP_I"/>
</dbReference>
<evidence type="ECO:0000256" key="3">
    <source>
        <dbReference type="ARBA" id="ARBA00022448"/>
    </source>
</evidence>
<dbReference type="SMART" id="SM00079">
    <property type="entry name" value="PBPe"/>
    <property type="match status" value="1"/>
</dbReference>
<dbReference type="InterPro" id="IPR001828">
    <property type="entry name" value="ANF_lig-bd_rcpt"/>
</dbReference>
<evidence type="ECO:0000256" key="4">
    <source>
        <dbReference type="ARBA" id="ARBA00022692"/>
    </source>
</evidence>
<keyword evidence="10" id="KW-0325">Glycoprotein</keyword>
<gene>
    <name evidence="17" type="ORF">PVL29_025292</name>
</gene>
<dbReference type="Proteomes" id="UP001168098">
    <property type="component" value="Unassembled WGS sequence"/>
</dbReference>
<dbReference type="AlphaFoldDB" id="A0AA38YJC6"/>
<evidence type="ECO:0000259" key="16">
    <source>
        <dbReference type="SMART" id="SM00079"/>
    </source>
</evidence>
<evidence type="ECO:0000256" key="13">
    <source>
        <dbReference type="PIRNR" id="PIRNR037090"/>
    </source>
</evidence>
<evidence type="ECO:0000256" key="1">
    <source>
        <dbReference type="ARBA" id="ARBA00004141"/>
    </source>
</evidence>
<keyword evidence="3 13" id="KW-0813">Transport</keyword>
<keyword evidence="12 13" id="KW-0407">Ion channel</keyword>
<dbReference type="FunFam" id="1.10.287.70:FF:000172">
    <property type="entry name" value="Glutamate receptor"/>
    <property type="match status" value="1"/>
</dbReference>
<evidence type="ECO:0000256" key="5">
    <source>
        <dbReference type="ARBA" id="ARBA00022729"/>
    </source>
</evidence>
<name>A0AA38YJC6_VITRO</name>
<dbReference type="SUPFAM" id="SSF53822">
    <property type="entry name" value="Periplasmic binding protein-like I"/>
    <property type="match status" value="1"/>
</dbReference>
<comment type="caution">
    <text evidence="17">The sequence shown here is derived from an EMBL/GenBank/DDBJ whole genome shotgun (WGS) entry which is preliminary data.</text>
</comment>
<comment type="function">
    <text evidence="13">Glutamate-gated receptor that probably acts as non-selective cation channel.</text>
</comment>
<keyword evidence="4 15" id="KW-0812">Transmembrane</keyword>
<dbReference type="InterPro" id="IPR015683">
    <property type="entry name" value="Ionotropic_Glu_rcpt"/>
</dbReference>